<evidence type="ECO:0000256" key="3">
    <source>
        <dbReference type="ARBA" id="ARBA00023163"/>
    </source>
</evidence>
<keyword evidence="6" id="KW-1185">Reference proteome</keyword>
<accession>A0A0V7ZJ34</accession>
<dbReference type="SUPFAM" id="SSF46689">
    <property type="entry name" value="Homeodomain-like"/>
    <property type="match status" value="2"/>
</dbReference>
<dbReference type="RefSeq" id="WP_027843937.1">
    <property type="nucleotide sequence ID" value="NZ_LMTZ01000120.1"/>
</dbReference>
<dbReference type="SMART" id="SM00342">
    <property type="entry name" value="HTH_ARAC"/>
    <property type="match status" value="1"/>
</dbReference>
<dbReference type="InterPro" id="IPR018062">
    <property type="entry name" value="HTH_AraC-typ_CS"/>
</dbReference>
<dbReference type="PANTHER" id="PTHR46796:SF6">
    <property type="entry name" value="ARAC SUBFAMILY"/>
    <property type="match status" value="1"/>
</dbReference>
<dbReference type="Gene3D" id="1.10.10.60">
    <property type="entry name" value="Homeodomain-like"/>
    <property type="match status" value="2"/>
</dbReference>
<dbReference type="AlphaFoldDB" id="A0A0V7ZJ34"/>
<dbReference type="PRINTS" id="PR00032">
    <property type="entry name" value="HTHARAC"/>
</dbReference>
<dbReference type="Proteomes" id="UP000053372">
    <property type="component" value="Unassembled WGS sequence"/>
</dbReference>
<dbReference type="InterPro" id="IPR020449">
    <property type="entry name" value="Tscrpt_reg_AraC-type_HTH"/>
</dbReference>
<feature type="domain" description="HTH araC/xylS-type" evidence="4">
    <location>
        <begin position="201"/>
        <end position="299"/>
    </location>
</feature>
<dbReference type="PROSITE" id="PS00041">
    <property type="entry name" value="HTH_ARAC_FAMILY_1"/>
    <property type="match status" value="1"/>
</dbReference>
<evidence type="ECO:0000256" key="2">
    <source>
        <dbReference type="ARBA" id="ARBA00023125"/>
    </source>
</evidence>
<keyword evidence="1" id="KW-0805">Transcription regulation</keyword>
<sequence>MQSERIITIDAVQKDCLQKILVQSPTLTSNEVNWNAIRFFYHRQPAHEIPECSFAQHLISIYLGCFQARRMVNGHWHDDCYTSGDIGIFPANQIAPKSQCDRQAAFITLFLETRFFEQVAWESVDVSKIEIIPRFKLRDPLIQQIGLELKRELESGGIDSRLYAESMATALSVHLISRYASRDRQYELVNYTDGLSKYKLRQIIAYINEQIDRSISLAELADVVQMSPHYFASLFKQSTGLTPHQYVTKCRLERAKKLLARGDLSIVEACHQVGYQSQSHFTRVFRQHLGITPKAYKNSL</sequence>
<name>A0A0V7ZJ34_9CYAN</name>
<dbReference type="GO" id="GO:0003700">
    <property type="term" value="F:DNA-binding transcription factor activity"/>
    <property type="evidence" value="ECO:0007669"/>
    <property type="project" value="InterPro"/>
</dbReference>
<gene>
    <name evidence="5" type="ORF">BC008_18005</name>
</gene>
<dbReference type="OrthoDB" id="516605at2"/>
<dbReference type="EMBL" id="LMTZ01000120">
    <property type="protein sequence ID" value="KST64523.1"/>
    <property type="molecule type" value="Genomic_DNA"/>
</dbReference>
<dbReference type="Pfam" id="PF12833">
    <property type="entry name" value="HTH_18"/>
    <property type="match status" value="1"/>
</dbReference>
<evidence type="ECO:0000313" key="5">
    <source>
        <dbReference type="EMBL" id="KST64523.1"/>
    </source>
</evidence>
<evidence type="ECO:0000259" key="4">
    <source>
        <dbReference type="PROSITE" id="PS01124"/>
    </source>
</evidence>
<dbReference type="GO" id="GO:0043565">
    <property type="term" value="F:sequence-specific DNA binding"/>
    <property type="evidence" value="ECO:0007669"/>
    <property type="project" value="InterPro"/>
</dbReference>
<dbReference type="PANTHER" id="PTHR46796">
    <property type="entry name" value="HTH-TYPE TRANSCRIPTIONAL ACTIVATOR RHAS-RELATED"/>
    <property type="match status" value="1"/>
</dbReference>
<keyword evidence="2" id="KW-0238">DNA-binding</keyword>
<dbReference type="InterPro" id="IPR009057">
    <property type="entry name" value="Homeodomain-like_sf"/>
</dbReference>
<dbReference type="InterPro" id="IPR050204">
    <property type="entry name" value="AraC_XylS_family_regulators"/>
</dbReference>
<proteinExistence type="predicted"/>
<dbReference type="PROSITE" id="PS01124">
    <property type="entry name" value="HTH_ARAC_FAMILY_2"/>
    <property type="match status" value="1"/>
</dbReference>
<keyword evidence="3" id="KW-0804">Transcription</keyword>
<evidence type="ECO:0000313" key="6">
    <source>
        <dbReference type="Proteomes" id="UP000053372"/>
    </source>
</evidence>
<reference evidence="5 6" key="1">
    <citation type="journal article" date="2015" name="Genome Announc.">
        <title>Draft Genome of the Euendolithic (true boring) Cyanobacterium Mastigocoleus testarum strain BC008.</title>
        <authorList>
            <person name="Guida B.S."/>
            <person name="Garcia-Pichel F."/>
        </authorList>
    </citation>
    <scope>NUCLEOTIDE SEQUENCE [LARGE SCALE GENOMIC DNA]</scope>
    <source>
        <strain evidence="5 6">BC008</strain>
    </source>
</reference>
<comment type="caution">
    <text evidence="5">The sequence shown here is derived from an EMBL/GenBank/DDBJ whole genome shotgun (WGS) entry which is preliminary data.</text>
</comment>
<protein>
    <recommendedName>
        <fullName evidence="4">HTH araC/xylS-type domain-containing protein</fullName>
    </recommendedName>
</protein>
<dbReference type="InterPro" id="IPR018060">
    <property type="entry name" value="HTH_AraC"/>
</dbReference>
<organism evidence="5 6">
    <name type="scientific">Mastigocoleus testarum BC008</name>
    <dbReference type="NCBI Taxonomy" id="371196"/>
    <lineage>
        <taxon>Bacteria</taxon>
        <taxon>Bacillati</taxon>
        <taxon>Cyanobacteriota</taxon>
        <taxon>Cyanophyceae</taxon>
        <taxon>Nostocales</taxon>
        <taxon>Hapalosiphonaceae</taxon>
        <taxon>Mastigocoleus</taxon>
    </lineage>
</organism>
<evidence type="ECO:0000256" key="1">
    <source>
        <dbReference type="ARBA" id="ARBA00023015"/>
    </source>
</evidence>